<evidence type="ECO:0008006" key="4">
    <source>
        <dbReference type="Google" id="ProtNLM"/>
    </source>
</evidence>
<evidence type="ECO:0000256" key="1">
    <source>
        <dbReference type="SAM" id="SignalP"/>
    </source>
</evidence>
<sequence>MNPTLLLTLIASSIGAAAAQASDCSCINGFDPDVLPEMNVTDFVATAYPNGTSVYSFDLAYWPGVGLARCQATLQGSPGVFVSVWGDQYCSKKADGSFVPIWWYWSQSLPDRGYDLRVESKYIDDAGFCLECLEWGTHTVSSCNFGRSEKLIEYRGSGDFAIIPRTVHR</sequence>
<evidence type="ECO:0000313" key="2">
    <source>
        <dbReference type="EMBL" id="KAK1762226.1"/>
    </source>
</evidence>
<feature type="signal peptide" evidence="1">
    <location>
        <begin position="1"/>
        <end position="21"/>
    </location>
</feature>
<organism evidence="2 3">
    <name type="scientific">Phialemonium atrogriseum</name>
    <dbReference type="NCBI Taxonomy" id="1093897"/>
    <lineage>
        <taxon>Eukaryota</taxon>
        <taxon>Fungi</taxon>
        <taxon>Dikarya</taxon>
        <taxon>Ascomycota</taxon>
        <taxon>Pezizomycotina</taxon>
        <taxon>Sordariomycetes</taxon>
        <taxon>Sordariomycetidae</taxon>
        <taxon>Cephalothecales</taxon>
        <taxon>Cephalothecaceae</taxon>
        <taxon>Phialemonium</taxon>
    </lineage>
</organism>
<accession>A0AAJ0BQ45</accession>
<dbReference type="GeneID" id="85306523"/>
<evidence type="ECO:0000313" key="3">
    <source>
        <dbReference type="Proteomes" id="UP001244011"/>
    </source>
</evidence>
<keyword evidence="1" id="KW-0732">Signal</keyword>
<dbReference type="EMBL" id="MU839041">
    <property type="protein sequence ID" value="KAK1762226.1"/>
    <property type="molecule type" value="Genomic_DNA"/>
</dbReference>
<name>A0AAJ0BQ45_9PEZI</name>
<protein>
    <recommendedName>
        <fullName evidence="4">AA1-like domain-containing protein</fullName>
    </recommendedName>
</protein>
<feature type="chain" id="PRO_5042518132" description="AA1-like domain-containing protein" evidence="1">
    <location>
        <begin position="22"/>
        <end position="169"/>
    </location>
</feature>
<proteinExistence type="predicted"/>
<comment type="caution">
    <text evidence="2">The sequence shown here is derived from an EMBL/GenBank/DDBJ whole genome shotgun (WGS) entry which is preliminary data.</text>
</comment>
<dbReference type="RefSeq" id="XP_060278439.1">
    <property type="nucleotide sequence ID" value="XM_060423336.1"/>
</dbReference>
<reference evidence="2" key="1">
    <citation type="submission" date="2023-06" db="EMBL/GenBank/DDBJ databases">
        <title>Genome-scale phylogeny and comparative genomics of the fungal order Sordariales.</title>
        <authorList>
            <consortium name="Lawrence Berkeley National Laboratory"/>
            <person name="Hensen N."/>
            <person name="Bonometti L."/>
            <person name="Westerberg I."/>
            <person name="Brannstrom I.O."/>
            <person name="Guillou S."/>
            <person name="Cros-Aarteil S."/>
            <person name="Calhoun S."/>
            <person name="Haridas S."/>
            <person name="Kuo A."/>
            <person name="Mondo S."/>
            <person name="Pangilinan J."/>
            <person name="Riley R."/>
            <person name="Labutti K."/>
            <person name="Andreopoulos B."/>
            <person name="Lipzen A."/>
            <person name="Chen C."/>
            <person name="Yanf M."/>
            <person name="Daum C."/>
            <person name="Ng V."/>
            <person name="Clum A."/>
            <person name="Steindorff A."/>
            <person name="Ohm R."/>
            <person name="Martin F."/>
            <person name="Silar P."/>
            <person name="Natvig D."/>
            <person name="Lalanne C."/>
            <person name="Gautier V."/>
            <person name="Ament-Velasquez S.L."/>
            <person name="Kruys A."/>
            <person name="Hutchinson M.I."/>
            <person name="Powell A.J."/>
            <person name="Barry K."/>
            <person name="Miller A.N."/>
            <person name="Grigoriev I.V."/>
            <person name="Debuchy R."/>
            <person name="Gladieux P."/>
            <person name="Thoren M.H."/>
            <person name="Johannesson H."/>
        </authorList>
    </citation>
    <scope>NUCLEOTIDE SEQUENCE</scope>
    <source>
        <strain evidence="2">8032-3</strain>
    </source>
</reference>
<keyword evidence="3" id="KW-1185">Reference proteome</keyword>
<dbReference type="Proteomes" id="UP001244011">
    <property type="component" value="Unassembled WGS sequence"/>
</dbReference>
<dbReference type="AlphaFoldDB" id="A0AAJ0BQ45"/>
<gene>
    <name evidence="2" type="ORF">QBC33DRAFT_290975</name>
</gene>